<organism evidence="4 5">
    <name type="scientific">Clavibacter michiganensis</name>
    <dbReference type="NCBI Taxonomy" id="28447"/>
    <lineage>
        <taxon>Bacteria</taxon>
        <taxon>Bacillati</taxon>
        <taxon>Actinomycetota</taxon>
        <taxon>Actinomycetes</taxon>
        <taxon>Micrococcales</taxon>
        <taxon>Microbacteriaceae</taxon>
        <taxon>Clavibacter</taxon>
    </lineage>
</organism>
<feature type="transmembrane region" description="Helical" evidence="2">
    <location>
        <begin position="131"/>
        <end position="151"/>
    </location>
</feature>
<dbReference type="InterPro" id="IPR012429">
    <property type="entry name" value="HGSNAT_cat"/>
</dbReference>
<reference evidence="4 5" key="1">
    <citation type="submission" date="2016-08" db="EMBL/GenBank/DDBJ databases">
        <title>Genome sequence of Clavibacter michiganensis spp. strain CASJ009.</title>
        <authorList>
            <person name="Thapa S.P."/>
            <person name="Coaker G."/>
        </authorList>
    </citation>
    <scope>NUCLEOTIDE SEQUENCE [LARGE SCALE GENOMIC DNA]</scope>
    <source>
        <strain evidence="4">CASJ009</strain>
    </source>
</reference>
<feature type="domain" description="Heparan-alpha-glucosaminide N-acetyltransferase catalytic" evidence="3">
    <location>
        <begin position="9"/>
        <end position="196"/>
    </location>
</feature>
<accession>A0A251XRQ1</accession>
<evidence type="ECO:0000256" key="2">
    <source>
        <dbReference type="SAM" id="Phobius"/>
    </source>
</evidence>
<feature type="compositionally biased region" description="Basic residues" evidence="1">
    <location>
        <begin position="365"/>
        <end position="388"/>
    </location>
</feature>
<proteinExistence type="predicted"/>
<dbReference type="AlphaFoldDB" id="A0A251XRQ1"/>
<feature type="transmembrane region" description="Helical" evidence="2">
    <location>
        <begin position="163"/>
        <end position="187"/>
    </location>
</feature>
<feature type="transmembrane region" description="Helical" evidence="2">
    <location>
        <begin position="199"/>
        <end position="219"/>
    </location>
</feature>
<comment type="caution">
    <text evidence="4">The sequence shown here is derived from an EMBL/GenBank/DDBJ whole genome shotgun (WGS) entry which is preliminary data.</text>
</comment>
<name>A0A251XRQ1_9MICO</name>
<gene>
    <name evidence="4" type="ORF">CMsap09_04515</name>
</gene>
<keyword evidence="2" id="KW-1133">Transmembrane helix</keyword>
<evidence type="ECO:0000259" key="3">
    <source>
        <dbReference type="Pfam" id="PF07786"/>
    </source>
</evidence>
<keyword evidence="2" id="KW-0472">Membrane</keyword>
<evidence type="ECO:0000313" key="4">
    <source>
        <dbReference type="EMBL" id="OUE08191.1"/>
    </source>
</evidence>
<sequence length="388" mass="40171">MSPVRDPARLRGIDAARGLAVLGMMAAHVALPRTLDLADPASWLAVTDGRSSILFATLAGVSIALMSGRERPASGGELARVRLRILVRAACLFLLGGLLASLQTYVAVILEVYAVLFVAVLPLLRWRASRLLALAAAGAVALPVLTTALTIHFDGSLMRPDPFVLLVVTGHYPALTWVVFAVAGLGVGRLALGSARVQLLLVTVGAGLAVLAYGGSALLEAAVAAPPPGWEYILSTTPHEGSPFEVVGSGGTAIAVIGLCLRVAALLPAVLVPLEAVGQLALTVYAVHIVAIDLLAPRATSSRTTAPTSRSSRSRSCCACSGRGSSGAARSSARWGPWRGARRTPAAADAVTGSPRSSPSSRPTAGRRRPCRPLRARVRGVRSGPRRR</sequence>
<evidence type="ECO:0000256" key="1">
    <source>
        <dbReference type="SAM" id="MobiDB-lite"/>
    </source>
</evidence>
<keyword evidence="2" id="KW-0812">Transmembrane</keyword>
<protein>
    <recommendedName>
        <fullName evidence="3">Heparan-alpha-glucosaminide N-acetyltransferase catalytic domain-containing protein</fullName>
    </recommendedName>
</protein>
<feature type="region of interest" description="Disordered" evidence="1">
    <location>
        <begin position="301"/>
        <end position="388"/>
    </location>
</feature>
<dbReference type="Pfam" id="PF07786">
    <property type="entry name" value="HGSNAT_cat"/>
    <property type="match status" value="1"/>
</dbReference>
<feature type="transmembrane region" description="Helical" evidence="2">
    <location>
        <begin position="105"/>
        <end position="124"/>
    </location>
</feature>
<dbReference type="Proteomes" id="UP000195106">
    <property type="component" value="Unassembled WGS sequence"/>
</dbReference>
<feature type="compositionally biased region" description="Low complexity" evidence="1">
    <location>
        <begin position="301"/>
        <end position="334"/>
    </location>
</feature>
<evidence type="ECO:0000313" key="5">
    <source>
        <dbReference type="Proteomes" id="UP000195106"/>
    </source>
</evidence>
<dbReference type="EMBL" id="MDHJ01000001">
    <property type="protein sequence ID" value="OUE08191.1"/>
    <property type="molecule type" value="Genomic_DNA"/>
</dbReference>
<feature type="compositionally biased region" description="Low complexity" evidence="1">
    <location>
        <begin position="352"/>
        <end position="364"/>
    </location>
</feature>